<feature type="domain" description="Peptidase M13 C-terminal" evidence="1">
    <location>
        <begin position="48"/>
        <end position="147"/>
    </location>
</feature>
<dbReference type="PANTHER" id="PTHR11733">
    <property type="entry name" value="ZINC METALLOPROTEASE FAMILY M13 NEPRILYSIN-RELATED"/>
    <property type="match status" value="1"/>
</dbReference>
<dbReference type="SUPFAM" id="SSF55486">
    <property type="entry name" value="Metalloproteases ('zincins'), catalytic domain"/>
    <property type="match status" value="1"/>
</dbReference>
<dbReference type="GO" id="GO:0016485">
    <property type="term" value="P:protein processing"/>
    <property type="evidence" value="ECO:0007669"/>
    <property type="project" value="TreeGrafter"/>
</dbReference>
<dbReference type="GO" id="GO:0005886">
    <property type="term" value="C:plasma membrane"/>
    <property type="evidence" value="ECO:0007669"/>
    <property type="project" value="TreeGrafter"/>
</dbReference>
<accession>A0A9J6EZG7</accession>
<proteinExistence type="predicted"/>
<dbReference type="VEuPathDB" id="VectorBase:LOC119168527"/>
<reference evidence="2" key="1">
    <citation type="journal article" date="2020" name="Cell">
        <title>Large-Scale Comparative Analyses of Tick Genomes Elucidate Their Genetic Diversity and Vector Capacities.</title>
        <authorList>
            <consortium name="Tick Genome and Microbiome Consortium (TIGMIC)"/>
            <person name="Jia N."/>
            <person name="Wang J."/>
            <person name="Shi W."/>
            <person name="Du L."/>
            <person name="Sun Y."/>
            <person name="Zhan W."/>
            <person name="Jiang J.F."/>
            <person name="Wang Q."/>
            <person name="Zhang B."/>
            <person name="Ji P."/>
            <person name="Bell-Sakyi L."/>
            <person name="Cui X.M."/>
            <person name="Yuan T.T."/>
            <person name="Jiang B.G."/>
            <person name="Yang W.F."/>
            <person name="Lam T.T."/>
            <person name="Chang Q.C."/>
            <person name="Ding S.J."/>
            <person name="Wang X.J."/>
            <person name="Zhu J.G."/>
            <person name="Ruan X.D."/>
            <person name="Zhao L."/>
            <person name="Wei J.T."/>
            <person name="Ye R.Z."/>
            <person name="Que T.C."/>
            <person name="Du C.H."/>
            <person name="Zhou Y.H."/>
            <person name="Cheng J.X."/>
            <person name="Dai P.F."/>
            <person name="Guo W.B."/>
            <person name="Han X.H."/>
            <person name="Huang E.J."/>
            <person name="Li L.F."/>
            <person name="Wei W."/>
            <person name="Gao Y.C."/>
            <person name="Liu J.Z."/>
            <person name="Shao H.Z."/>
            <person name="Wang X."/>
            <person name="Wang C.C."/>
            <person name="Yang T.C."/>
            <person name="Huo Q.B."/>
            <person name="Li W."/>
            <person name="Chen H.Y."/>
            <person name="Chen S.E."/>
            <person name="Zhou L.G."/>
            <person name="Ni X.B."/>
            <person name="Tian J.H."/>
            <person name="Sheng Y."/>
            <person name="Liu T."/>
            <person name="Pan Y.S."/>
            <person name="Xia L.Y."/>
            <person name="Li J."/>
            <person name="Zhao F."/>
            <person name="Cao W.C."/>
        </authorList>
    </citation>
    <scope>NUCLEOTIDE SEQUENCE</scope>
    <source>
        <strain evidence="2">Rmic-2018</strain>
    </source>
</reference>
<sequence>MGELKSLPLMSGSVELEQVEPVLYRSIIHCSGVLGDGKIRQRAREEVDDFTDSENLADFVGVRLAYKAFSSLPQHQRRLTLVGLNMSAERLFFIGHCFRSCSQVNNLAPQYAPYRSRCIVPLMNMPEFSNAFGCTAGEPMNPREKCRFWA</sequence>
<keyword evidence="3" id="KW-1185">Reference proteome</keyword>
<dbReference type="EMBL" id="JABSTU010000001">
    <property type="protein sequence ID" value="KAH8039623.1"/>
    <property type="molecule type" value="Genomic_DNA"/>
</dbReference>
<evidence type="ECO:0000259" key="1">
    <source>
        <dbReference type="Pfam" id="PF01431"/>
    </source>
</evidence>
<dbReference type="GO" id="GO:0004222">
    <property type="term" value="F:metalloendopeptidase activity"/>
    <property type="evidence" value="ECO:0007669"/>
    <property type="project" value="InterPro"/>
</dbReference>
<evidence type="ECO:0000313" key="3">
    <source>
        <dbReference type="Proteomes" id="UP000821866"/>
    </source>
</evidence>
<dbReference type="AlphaFoldDB" id="A0A9J6EZG7"/>
<name>A0A9J6EZG7_RHIMP</name>
<dbReference type="InterPro" id="IPR024079">
    <property type="entry name" value="MetalloPept_cat_dom_sf"/>
</dbReference>
<gene>
    <name evidence="2" type="ORF">HPB51_007823</name>
</gene>
<protein>
    <recommendedName>
        <fullName evidence="1">Peptidase M13 C-terminal domain-containing protein</fullName>
    </recommendedName>
</protein>
<comment type="caution">
    <text evidence="2">The sequence shown here is derived from an EMBL/GenBank/DDBJ whole genome shotgun (WGS) entry which is preliminary data.</text>
</comment>
<dbReference type="Gene3D" id="3.40.390.10">
    <property type="entry name" value="Collagenase (Catalytic Domain)"/>
    <property type="match status" value="1"/>
</dbReference>
<reference evidence="2" key="2">
    <citation type="submission" date="2021-09" db="EMBL/GenBank/DDBJ databases">
        <authorList>
            <person name="Jia N."/>
            <person name="Wang J."/>
            <person name="Shi W."/>
            <person name="Du L."/>
            <person name="Sun Y."/>
            <person name="Zhan W."/>
            <person name="Jiang J."/>
            <person name="Wang Q."/>
            <person name="Zhang B."/>
            <person name="Ji P."/>
            <person name="Sakyi L.B."/>
            <person name="Cui X."/>
            <person name="Yuan T."/>
            <person name="Jiang B."/>
            <person name="Yang W."/>
            <person name="Lam T.T.-Y."/>
            <person name="Chang Q."/>
            <person name="Ding S."/>
            <person name="Wang X."/>
            <person name="Zhu J."/>
            <person name="Ruan X."/>
            <person name="Zhao L."/>
            <person name="Wei J."/>
            <person name="Que T."/>
            <person name="Du C."/>
            <person name="Cheng J."/>
            <person name="Dai P."/>
            <person name="Han X."/>
            <person name="Huang E."/>
            <person name="Gao Y."/>
            <person name="Liu J."/>
            <person name="Shao H."/>
            <person name="Ye R."/>
            <person name="Li L."/>
            <person name="Wei W."/>
            <person name="Wang X."/>
            <person name="Wang C."/>
            <person name="Huo Q."/>
            <person name="Li W."/>
            <person name="Guo W."/>
            <person name="Chen H."/>
            <person name="Chen S."/>
            <person name="Zhou L."/>
            <person name="Zhou L."/>
            <person name="Ni X."/>
            <person name="Tian J."/>
            <person name="Zhou Y."/>
            <person name="Sheng Y."/>
            <person name="Liu T."/>
            <person name="Pan Y."/>
            <person name="Xia L."/>
            <person name="Li J."/>
            <person name="Zhao F."/>
            <person name="Cao W."/>
        </authorList>
    </citation>
    <scope>NUCLEOTIDE SEQUENCE</scope>
    <source>
        <strain evidence="2">Rmic-2018</strain>
        <tissue evidence="2">Larvae</tissue>
    </source>
</reference>
<evidence type="ECO:0000313" key="2">
    <source>
        <dbReference type="EMBL" id="KAH8039623.1"/>
    </source>
</evidence>
<dbReference type="Pfam" id="PF01431">
    <property type="entry name" value="Peptidase_M13"/>
    <property type="match status" value="1"/>
</dbReference>
<organism evidence="2 3">
    <name type="scientific">Rhipicephalus microplus</name>
    <name type="common">Cattle tick</name>
    <name type="synonym">Boophilus microplus</name>
    <dbReference type="NCBI Taxonomy" id="6941"/>
    <lineage>
        <taxon>Eukaryota</taxon>
        <taxon>Metazoa</taxon>
        <taxon>Ecdysozoa</taxon>
        <taxon>Arthropoda</taxon>
        <taxon>Chelicerata</taxon>
        <taxon>Arachnida</taxon>
        <taxon>Acari</taxon>
        <taxon>Parasitiformes</taxon>
        <taxon>Ixodida</taxon>
        <taxon>Ixodoidea</taxon>
        <taxon>Ixodidae</taxon>
        <taxon>Rhipicephalinae</taxon>
        <taxon>Rhipicephalus</taxon>
        <taxon>Boophilus</taxon>
    </lineage>
</organism>
<dbReference type="PANTHER" id="PTHR11733:SF241">
    <property type="entry name" value="GH26575P-RELATED"/>
    <property type="match status" value="1"/>
</dbReference>
<dbReference type="InterPro" id="IPR018497">
    <property type="entry name" value="Peptidase_M13_C"/>
</dbReference>
<dbReference type="InterPro" id="IPR000718">
    <property type="entry name" value="Peptidase_M13"/>
</dbReference>
<dbReference type="Proteomes" id="UP000821866">
    <property type="component" value="Chromosome 1"/>
</dbReference>
<dbReference type="PROSITE" id="PS51885">
    <property type="entry name" value="NEPRILYSIN"/>
    <property type="match status" value="1"/>
</dbReference>